<comment type="caution">
    <text evidence="2">The sequence shown here is derived from an EMBL/GenBank/DDBJ whole genome shotgun (WGS) entry which is preliminary data.</text>
</comment>
<protein>
    <submittedName>
        <fullName evidence="2">Uncharacterized protein</fullName>
    </submittedName>
</protein>
<dbReference type="RefSeq" id="XP_044542981.1">
    <property type="nucleotide sequence ID" value="XM_044687375.1"/>
</dbReference>
<dbReference type="Proteomes" id="UP000816034">
    <property type="component" value="Unassembled WGS sequence"/>
</dbReference>
<name>A0AA88KID7_NAELO</name>
<keyword evidence="1" id="KW-1133">Transmembrane helix</keyword>
<evidence type="ECO:0000313" key="2">
    <source>
        <dbReference type="EMBL" id="KAG2373807.1"/>
    </source>
</evidence>
<accession>A0AA88KID7</accession>
<gene>
    <name evidence="2" type="ORF">C9374_011692</name>
</gene>
<sequence>MPNRVRKSYSVEYVNNTIDSLAYDNNQQICFMVMGDYVIQELQVPSWVDISYPQVVDYSLNQTLSHTLTVYYYDWYAEVINKPHRYFFDHVLSSQQVSLPNESDALLYRFNMVGASGQHPSAPSYPGTGLVNFEFSFNASAGFLDVNGQPVDIDVETLSCAYEKKNSNSLSLKDGTSQVDLQKQVLQCRWYGASDMDLVSIGLVASRKTLPPKPTPSTSPTPTNKDTETIIIAVSASVGGTVLLLVIGCVALSMAYYLFIKKRKAKYQNL</sequence>
<proteinExistence type="predicted"/>
<evidence type="ECO:0000256" key="1">
    <source>
        <dbReference type="SAM" id="Phobius"/>
    </source>
</evidence>
<organism evidence="2 3">
    <name type="scientific">Naegleria lovaniensis</name>
    <name type="common">Amoeba</name>
    <dbReference type="NCBI Taxonomy" id="51637"/>
    <lineage>
        <taxon>Eukaryota</taxon>
        <taxon>Discoba</taxon>
        <taxon>Heterolobosea</taxon>
        <taxon>Tetramitia</taxon>
        <taxon>Eutetramitia</taxon>
        <taxon>Vahlkampfiidae</taxon>
        <taxon>Naegleria</taxon>
    </lineage>
</organism>
<keyword evidence="1" id="KW-0812">Transmembrane</keyword>
<dbReference type="AlphaFoldDB" id="A0AA88KID7"/>
<reference evidence="2 3" key="1">
    <citation type="journal article" date="2018" name="BMC Genomics">
        <title>The genome of Naegleria lovaniensis, the basis for a comparative approach to unravel pathogenicity factors of the human pathogenic amoeba N. fowleri.</title>
        <authorList>
            <person name="Liechti N."/>
            <person name="Schurch N."/>
            <person name="Bruggmann R."/>
            <person name="Wittwer M."/>
        </authorList>
    </citation>
    <scope>NUCLEOTIDE SEQUENCE [LARGE SCALE GENOMIC DNA]</scope>
    <source>
        <strain evidence="2 3">ATCC 30569</strain>
    </source>
</reference>
<feature type="transmembrane region" description="Helical" evidence="1">
    <location>
        <begin position="230"/>
        <end position="259"/>
    </location>
</feature>
<keyword evidence="1" id="KW-0472">Membrane</keyword>
<dbReference type="GeneID" id="68104146"/>
<dbReference type="EMBL" id="PYSW02000050">
    <property type="protein sequence ID" value="KAG2373807.1"/>
    <property type="molecule type" value="Genomic_DNA"/>
</dbReference>
<evidence type="ECO:0000313" key="3">
    <source>
        <dbReference type="Proteomes" id="UP000816034"/>
    </source>
</evidence>
<keyword evidence="3" id="KW-1185">Reference proteome</keyword>